<proteinExistence type="predicted"/>
<feature type="chain" id="PRO_5030712833" description="Pectate lyase superfamily protein domain-containing protein" evidence="1">
    <location>
        <begin position="22"/>
        <end position="534"/>
    </location>
</feature>
<evidence type="ECO:0000313" key="3">
    <source>
        <dbReference type="Proteomes" id="UP000534870"/>
    </source>
</evidence>
<dbReference type="RefSeq" id="WP_176638497.1">
    <property type="nucleotide sequence ID" value="NZ_JABXXP010000003.1"/>
</dbReference>
<accession>A0A7Y7ISU6</accession>
<keyword evidence="1" id="KW-0732">Signal</keyword>
<comment type="caution">
    <text evidence="2">The sequence shown here is derived from an EMBL/GenBank/DDBJ whole genome shotgun (WGS) entry which is preliminary data.</text>
</comment>
<name>A0A7Y7ISU6_9PROT</name>
<evidence type="ECO:0000256" key="1">
    <source>
        <dbReference type="SAM" id="SignalP"/>
    </source>
</evidence>
<organism evidence="2 3">
    <name type="scientific">Nguyenibacter vanlangensis</name>
    <dbReference type="NCBI Taxonomy" id="1216886"/>
    <lineage>
        <taxon>Bacteria</taxon>
        <taxon>Pseudomonadati</taxon>
        <taxon>Pseudomonadota</taxon>
        <taxon>Alphaproteobacteria</taxon>
        <taxon>Acetobacterales</taxon>
        <taxon>Acetobacteraceae</taxon>
        <taxon>Nguyenibacter</taxon>
    </lineage>
</organism>
<sequence>MIRILTATLLCCTLGIGAAHAQSQIVPFAPGTVLTAAALNTMQQGKADLSGLTAEIQRATEAEAGLVLRQGGASTNQTLTAPAINGGTVTSATISSSPSISSTTTVSAGSYVTEQFIVVPDSLKIPADGSDDAPSIQRAINSATSHGGGVRIKFLPRVYNIASQISALNPGVFDCVPSSLQQANALGGGTIFSISSSFIGSTASPFLFTGSGVIGTKIRGCEIYEGQPPSANPSPGGSIPSWTPNNYPPVFDVETVPGSIEFSDLTWMGVTRGIHADFSGRVSIYNQFGQVYIYLSDIHHSYDVDRIYNIHEWDYVSGGLDVLKYQQTNTNVIQLGRVDSPMLDKIFVFGVASGVRTLADGSAADATGATRPGGTATKVQIGTIDCDQGLRCVWNGSDGASFQIDQMETQHLDLTAATPAAIANSGDIALDGSAFVQFGRIYTQHPAVASIVFNSTSNCSVVHGGSLIIDDHDFNDGTMYVTSGASCSTGSTKNVINLAVPPERYYGSGSAPATYQNGSPNQTLTWATQTASQN</sequence>
<dbReference type="Proteomes" id="UP000534870">
    <property type="component" value="Unassembled WGS sequence"/>
</dbReference>
<evidence type="ECO:0000313" key="2">
    <source>
        <dbReference type="EMBL" id="NVN09696.1"/>
    </source>
</evidence>
<protein>
    <recommendedName>
        <fullName evidence="4">Pectate lyase superfamily protein domain-containing protein</fullName>
    </recommendedName>
</protein>
<evidence type="ECO:0008006" key="4">
    <source>
        <dbReference type="Google" id="ProtNLM"/>
    </source>
</evidence>
<dbReference type="AlphaFoldDB" id="A0A7Y7ISU6"/>
<dbReference type="EMBL" id="JABXXP010000003">
    <property type="protein sequence ID" value="NVN09696.1"/>
    <property type="molecule type" value="Genomic_DNA"/>
</dbReference>
<reference evidence="2 3" key="1">
    <citation type="submission" date="2020-06" db="EMBL/GenBank/DDBJ databases">
        <title>Description of novel acetic acid bacteria.</title>
        <authorList>
            <person name="Sombolestani A."/>
        </authorList>
    </citation>
    <scope>NUCLEOTIDE SEQUENCE [LARGE SCALE GENOMIC DNA]</scope>
    <source>
        <strain evidence="2 3">LMG 31431</strain>
    </source>
</reference>
<gene>
    <name evidence="2" type="ORF">HUK84_00770</name>
</gene>
<feature type="signal peptide" evidence="1">
    <location>
        <begin position="1"/>
        <end position="21"/>
    </location>
</feature>